<feature type="region of interest" description="Disordered" evidence="1">
    <location>
        <begin position="116"/>
        <end position="155"/>
    </location>
</feature>
<evidence type="ECO:0000313" key="2">
    <source>
        <dbReference type="EMBL" id="KAF0288215.1"/>
    </source>
</evidence>
<dbReference type="EMBL" id="VIIS01001109">
    <property type="protein sequence ID" value="KAF0301943.1"/>
    <property type="molecule type" value="Genomic_DNA"/>
</dbReference>
<evidence type="ECO:0000256" key="1">
    <source>
        <dbReference type="SAM" id="MobiDB-lite"/>
    </source>
</evidence>
<dbReference type="Proteomes" id="UP000440578">
    <property type="component" value="Unassembled WGS sequence"/>
</dbReference>
<feature type="compositionally biased region" description="Polar residues" evidence="1">
    <location>
        <begin position="142"/>
        <end position="155"/>
    </location>
</feature>
<gene>
    <name evidence="2" type="ORF">FJT64_013363</name>
    <name evidence="3" type="ORF">FJT64_025899</name>
</gene>
<keyword evidence="4" id="KW-1185">Reference proteome</keyword>
<name>A0A6A4W7E9_AMPAM</name>
<protein>
    <submittedName>
        <fullName evidence="3">Uncharacterized protein</fullName>
    </submittedName>
</protein>
<organism evidence="3 4">
    <name type="scientific">Amphibalanus amphitrite</name>
    <name type="common">Striped barnacle</name>
    <name type="synonym">Balanus amphitrite</name>
    <dbReference type="NCBI Taxonomy" id="1232801"/>
    <lineage>
        <taxon>Eukaryota</taxon>
        <taxon>Metazoa</taxon>
        <taxon>Ecdysozoa</taxon>
        <taxon>Arthropoda</taxon>
        <taxon>Crustacea</taxon>
        <taxon>Multicrustacea</taxon>
        <taxon>Cirripedia</taxon>
        <taxon>Thoracica</taxon>
        <taxon>Thoracicalcarea</taxon>
        <taxon>Balanomorpha</taxon>
        <taxon>Balanoidea</taxon>
        <taxon>Balanidae</taxon>
        <taxon>Amphibalaninae</taxon>
        <taxon>Amphibalanus</taxon>
    </lineage>
</organism>
<dbReference type="EMBL" id="VIIS01002122">
    <property type="protein sequence ID" value="KAF0288215.1"/>
    <property type="molecule type" value="Genomic_DNA"/>
</dbReference>
<accession>A0A6A4W7E9</accession>
<reference evidence="3 4" key="1">
    <citation type="submission" date="2019-07" db="EMBL/GenBank/DDBJ databases">
        <title>Draft genome assembly of a fouling barnacle, Amphibalanus amphitrite (Darwin, 1854): The first reference genome for Thecostraca.</title>
        <authorList>
            <person name="Kim W."/>
        </authorList>
    </citation>
    <scope>NUCLEOTIDE SEQUENCE [LARGE SCALE GENOMIC DNA]</scope>
    <source>
        <strain evidence="3">SNU_AA5</strain>
        <tissue evidence="3">Soma without cirri and trophi</tissue>
    </source>
</reference>
<dbReference type="AlphaFoldDB" id="A0A6A4W7E9"/>
<proteinExistence type="predicted"/>
<evidence type="ECO:0000313" key="3">
    <source>
        <dbReference type="EMBL" id="KAF0301943.1"/>
    </source>
</evidence>
<comment type="caution">
    <text evidence="3">The sequence shown here is derived from an EMBL/GenBank/DDBJ whole genome shotgun (WGS) entry which is preliminary data.</text>
</comment>
<sequence length="155" mass="17717">MFKEAIAERRAARAALREGDSQSRVRWIAAKRRAAELEKKATITHFNDFVSTTLNQPANVGRVHKTLKKWERCCANEFRDGQAMLRGDRLIITDRDKAEAFVQEYARVSRQVRTPISQSLRHARHGQGDQWTPAEEGPDQTYYGQTASRTRCSGI</sequence>
<evidence type="ECO:0000313" key="4">
    <source>
        <dbReference type="Proteomes" id="UP000440578"/>
    </source>
</evidence>